<evidence type="ECO:0000313" key="2">
    <source>
        <dbReference type="Proteomes" id="UP000214646"/>
    </source>
</evidence>
<dbReference type="OrthoDB" id="291335at2"/>
<reference evidence="2" key="1">
    <citation type="submission" date="2017-06" db="EMBL/GenBank/DDBJ databases">
        <title>Genome analysis of Fimbriiglobus ruber SP5, the first member of the order Planctomycetales with confirmed chitinolytic capability.</title>
        <authorList>
            <person name="Ravin N.V."/>
            <person name="Rakitin A.L."/>
            <person name="Ivanova A.A."/>
            <person name="Beletsky A.V."/>
            <person name="Kulichevskaya I.S."/>
            <person name="Mardanov A.V."/>
            <person name="Dedysh S.N."/>
        </authorList>
    </citation>
    <scope>NUCLEOTIDE SEQUENCE [LARGE SCALE GENOMIC DNA]</scope>
    <source>
        <strain evidence="2">SP5</strain>
    </source>
</reference>
<sequence>MKIHSNDLLLGRILEPVSSALNEAAARKLVALKVDRKTRARVAKLADKCNEGDLTPEERHEYEMYLMANHCVAVLKAEARILLARKDQPA</sequence>
<comment type="caution">
    <text evidence="1">The sequence shown here is derived from an EMBL/GenBank/DDBJ whole genome shotgun (WGS) entry which is preliminary data.</text>
</comment>
<gene>
    <name evidence="1" type="ORF">FRUB_07042</name>
</gene>
<proteinExistence type="predicted"/>
<accession>A0A225D8Y7</accession>
<evidence type="ECO:0000313" key="1">
    <source>
        <dbReference type="EMBL" id="OWK37922.1"/>
    </source>
</evidence>
<protein>
    <submittedName>
        <fullName evidence="1">Uncharacterized protein</fullName>
    </submittedName>
</protein>
<dbReference type="Proteomes" id="UP000214646">
    <property type="component" value="Unassembled WGS sequence"/>
</dbReference>
<dbReference type="EMBL" id="NIDE01000014">
    <property type="protein sequence ID" value="OWK37922.1"/>
    <property type="molecule type" value="Genomic_DNA"/>
</dbReference>
<keyword evidence="2" id="KW-1185">Reference proteome</keyword>
<name>A0A225D8Y7_9BACT</name>
<organism evidence="1 2">
    <name type="scientific">Fimbriiglobus ruber</name>
    <dbReference type="NCBI Taxonomy" id="1908690"/>
    <lineage>
        <taxon>Bacteria</taxon>
        <taxon>Pseudomonadati</taxon>
        <taxon>Planctomycetota</taxon>
        <taxon>Planctomycetia</taxon>
        <taxon>Gemmatales</taxon>
        <taxon>Gemmataceae</taxon>
        <taxon>Fimbriiglobus</taxon>
    </lineage>
</organism>
<dbReference type="AlphaFoldDB" id="A0A225D8Y7"/>
<dbReference type="RefSeq" id="WP_088257751.1">
    <property type="nucleotide sequence ID" value="NZ_NIDE01000014.1"/>
</dbReference>